<dbReference type="EMBL" id="VFOM01000001">
    <property type="protein sequence ID" value="TQL47486.1"/>
    <property type="molecule type" value="Genomic_DNA"/>
</dbReference>
<keyword evidence="1" id="KW-0812">Transmembrane</keyword>
<keyword evidence="1" id="KW-1133">Transmembrane helix</keyword>
<evidence type="ECO:0000313" key="3">
    <source>
        <dbReference type="Proteomes" id="UP000317998"/>
    </source>
</evidence>
<evidence type="ECO:0000313" key="2">
    <source>
        <dbReference type="EMBL" id="TQL47486.1"/>
    </source>
</evidence>
<name>A0A542YHD5_9MICO</name>
<reference evidence="2 3" key="1">
    <citation type="submission" date="2019-06" db="EMBL/GenBank/DDBJ databases">
        <title>Sequencing the genomes of 1000 actinobacteria strains.</title>
        <authorList>
            <person name="Klenk H.-P."/>
        </authorList>
    </citation>
    <scope>NUCLEOTIDE SEQUENCE [LARGE SCALE GENOMIC DNA]</scope>
    <source>
        <strain evidence="2 3">DSM 26477</strain>
    </source>
</reference>
<feature type="transmembrane region" description="Helical" evidence="1">
    <location>
        <begin position="91"/>
        <end position="110"/>
    </location>
</feature>
<organism evidence="2 3">
    <name type="scientific">Homoserinimonas aerilata</name>
    <dbReference type="NCBI Taxonomy" id="1162970"/>
    <lineage>
        <taxon>Bacteria</taxon>
        <taxon>Bacillati</taxon>
        <taxon>Actinomycetota</taxon>
        <taxon>Actinomycetes</taxon>
        <taxon>Micrococcales</taxon>
        <taxon>Microbacteriaceae</taxon>
        <taxon>Homoserinimonas</taxon>
    </lineage>
</organism>
<keyword evidence="3" id="KW-1185">Reference proteome</keyword>
<accession>A0A542YHD5</accession>
<comment type="caution">
    <text evidence="2">The sequence shown here is derived from an EMBL/GenBank/DDBJ whole genome shotgun (WGS) entry which is preliminary data.</text>
</comment>
<sequence>MNDVLHPNGGGSADAVPSPRRPALLILLAVVLFAECALLAAASVFLAVELFVEVPASYASAVAILVISVLATVFLAVLAGQTLQARSWVRGAAIVWQVLQISVGVGFLQGDYARPDMAWGLIVPAVVVIVLVFTRPVREATGYRS</sequence>
<evidence type="ECO:0000256" key="1">
    <source>
        <dbReference type="SAM" id="Phobius"/>
    </source>
</evidence>
<dbReference type="RefSeq" id="WP_246081312.1">
    <property type="nucleotide sequence ID" value="NZ_VFOM01000001.1"/>
</dbReference>
<feature type="transmembrane region" description="Helical" evidence="1">
    <location>
        <begin position="58"/>
        <end position="79"/>
    </location>
</feature>
<keyword evidence="1" id="KW-0472">Membrane</keyword>
<dbReference type="Proteomes" id="UP000317998">
    <property type="component" value="Unassembled WGS sequence"/>
</dbReference>
<dbReference type="AlphaFoldDB" id="A0A542YHD5"/>
<proteinExistence type="predicted"/>
<feature type="transmembrane region" description="Helical" evidence="1">
    <location>
        <begin position="24"/>
        <end position="52"/>
    </location>
</feature>
<protein>
    <submittedName>
        <fullName evidence="2">Uncharacterized protein</fullName>
    </submittedName>
</protein>
<feature type="transmembrane region" description="Helical" evidence="1">
    <location>
        <begin position="116"/>
        <end position="134"/>
    </location>
</feature>
<gene>
    <name evidence="2" type="ORF">FB562_0547</name>
</gene>